<dbReference type="InterPro" id="IPR002403">
    <property type="entry name" value="Cyt_P450_E_grp-IV"/>
</dbReference>
<dbReference type="Pfam" id="PF00067">
    <property type="entry name" value="p450"/>
    <property type="match status" value="1"/>
</dbReference>
<protein>
    <submittedName>
        <fullName evidence="17">Probable cytochrome P450 6w1</fullName>
    </submittedName>
</protein>
<dbReference type="PROSITE" id="PS00086">
    <property type="entry name" value="CYTOCHROME_P450"/>
    <property type="match status" value="1"/>
</dbReference>
<proteinExistence type="inferred from homology"/>
<comment type="cofactor">
    <cofactor evidence="1 14">
        <name>heme</name>
        <dbReference type="ChEBI" id="CHEBI:30413"/>
    </cofactor>
</comment>
<keyword evidence="10 15" id="KW-0560">Oxidoreductase</keyword>
<dbReference type="GO" id="GO:0046680">
    <property type="term" value="P:response to DDT"/>
    <property type="evidence" value="ECO:0007669"/>
    <property type="project" value="TreeGrafter"/>
</dbReference>
<dbReference type="GO" id="GO:0005789">
    <property type="term" value="C:endoplasmic reticulum membrane"/>
    <property type="evidence" value="ECO:0007669"/>
    <property type="project" value="UniProtKB-SubCell"/>
</dbReference>
<keyword evidence="13" id="KW-0472">Membrane</keyword>
<dbReference type="SUPFAM" id="SSF48264">
    <property type="entry name" value="Cytochrome P450"/>
    <property type="match status" value="1"/>
</dbReference>
<evidence type="ECO:0000256" key="6">
    <source>
        <dbReference type="ARBA" id="ARBA00022617"/>
    </source>
</evidence>
<dbReference type="CDD" id="cd11056">
    <property type="entry name" value="CYP6-like"/>
    <property type="match status" value="1"/>
</dbReference>
<accession>A0A6J2TI67</accession>
<comment type="function">
    <text evidence="2">May be involved in the metabolism of insect hormones and in the breakdown of synthetic insecticides.</text>
</comment>
<evidence type="ECO:0000256" key="13">
    <source>
        <dbReference type="ARBA" id="ARBA00023136"/>
    </source>
</evidence>
<sequence>MSTDLFLLIATAAVAFYIWQRRKYSYWQKLGIKYITPSPFFGNVRELLTGKVSFFHQIYKLHTSPGYEQEPLVGVYLMQRPGLLIRDLDLIKRIMIKEFSCFSNRVLQADPHHDPLGYNNLFFIRNPEWKELRTKLSPVFSSGKIKQMYPLMVAIGQDLEKSLTKVPVNSVVKIKDLCARFTTDLIGTIAFGVRANALSELKSEFFESSKAIFDINWRRGVDVTIIFLLPSLVSLARVKVFSKQTSNFIKRSINHVLEERERSGEQRNDLIDTLLRMKREANLEPEKGKTGDVLNDFLVAQAAIFQTAGFETSSSTMTLTLHELALNLNIQDRLREEILEYFGEEQSISYERIQEMPFLTQVVNETLRKYPIVGYAERQCTQPTEGKRFSLAPHYDLELPNGTPIYVSTLGIHRDEQYWPEPDKYDPDRWASESRKNLNMDAYMPFGIGPHNCIGMRLGLLQTKLGLVHLLRNHRVIQCEKTIENIEFAPLSGVMTPKSDVLLRLERCTN</sequence>
<dbReference type="GO" id="GO:0016705">
    <property type="term" value="F:oxidoreductase activity, acting on paired donors, with incorporation or reduction of molecular oxygen"/>
    <property type="evidence" value="ECO:0007669"/>
    <property type="project" value="InterPro"/>
</dbReference>
<gene>
    <name evidence="17" type="primary">LOC115624544</name>
</gene>
<dbReference type="CTD" id="35543"/>
<dbReference type="GO" id="GO:0020037">
    <property type="term" value="F:heme binding"/>
    <property type="evidence" value="ECO:0007669"/>
    <property type="project" value="InterPro"/>
</dbReference>
<organism evidence="16 17">
    <name type="scientific">Drosophila lebanonensis</name>
    <name type="common">Fruit fly</name>
    <name type="synonym">Scaptodrosophila lebanonensis</name>
    <dbReference type="NCBI Taxonomy" id="7225"/>
    <lineage>
        <taxon>Eukaryota</taxon>
        <taxon>Metazoa</taxon>
        <taxon>Ecdysozoa</taxon>
        <taxon>Arthropoda</taxon>
        <taxon>Hexapoda</taxon>
        <taxon>Insecta</taxon>
        <taxon>Pterygota</taxon>
        <taxon>Neoptera</taxon>
        <taxon>Endopterygota</taxon>
        <taxon>Diptera</taxon>
        <taxon>Brachycera</taxon>
        <taxon>Muscomorpha</taxon>
        <taxon>Ephydroidea</taxon>
        <taxon>Drosophilidae</taxon>
        <taxon>Scaptodrosophila</taxon>
    </lineage>
</organism>
<dbReference type="FunFam" id="1.10.630.10:FF:000042">
    <property type="entry name" value="Cytochrome P450"/>
    <property type="match status" value="1"/>
</dbReference>
<evidence type="ECO:0000256" key="14">
    <source>
        <dbReference type="PIRSR" id="PIRSR602403-1"/>
    </source>
</evidence>
<comment type="subcellular location">
    <subcellularLocation>
        <location evidence="4">Endoplasmic reticulum membrane</location>
        <topology evidence="4">Peripheral membrane protein</topology>
    </subcellularLocation>
    <subcellularLocation>
        <location evidence="3">Microsome membrane</location>
        <topology evidence="3">Peripheral membrane protein</topology>
    </subcellularLocation>
</comment>
<evidence type="ECO:0000256" key="15">
    <source>
        <dbReference type="RuleBase" id="RU000461"/>
    </source>
</evidence>
<evidence type="ECO:0000256" key="12">
    <source>
        <dbReference type="ARBA" id="ARBA00023033"/>
    </source>
</evidence>
<keyword evidence="8" id="KW-0256">Endoplasmic reticulum</keyword>
<dbReference type="InterPro" id="IPR001128">
    <property type="entry name" value="Cyt_P450"/>
</dbReference>
<dbReference type="InterPro" id="IPR036396">
    <property type="entry name" value="Cyt_P450_sf"/>
</dbReference>
<evidence type="ECO:0000256" key="8">
    <source>
        <dbReference type="ARBA" id="ARBA00022824"/>
    </source>
</evidence>
<dbReference type="InterPro" id="IPR050476">
    <property type="entry name" value="Insect_CytP450_Detox"/>
</dbReference>
<dbReference type="InterPro" id="IPR017972">
    <property type="entry name" value="Cyt_P450_CS"/>
</dbReference>
<evidence type="ECO:0000256" key="1">
    <source>
        <dbReference type="ARBA" id="ARBA00001971"/>
    </source>
</evidence>
<feature type="binding site" description="axial binding residue" evidence="14">
    <location>
        <position position="453"/>
    </location>
    <ligand>
        <name>heme</name>
        <dbReference type="ChEBI" id="CHEBI:30413"/>
    </ligand>
    <ligandPart>
        <name>Fe</name>
        <dbReference type="ChEBI" id="CHEBI:18248"/>
    </ligandPart>
</feature>
<dbReference type="OrthoDB" id="2789670at2759"/>
<dbReference type="PANTHER" id="PTHR24292">
    <property type="entry name" value="CYTOCHROME P450"/>
    <property type="match status" value="1"/>
</dbReference>
<dbReference type="Gene3D" id="1.10.630.10">
    <property type="entry name" value="Cytochrome P450"/>
    <property type="match status" value="1"/>
</dbReference>
<evidence type="ECO:0000256" key="10">
    <source>
        <dbReference type="ARBA" id="ARBA00023002"/>
    </source>
</evidence>
<dbReference type="AlphaFoldDB" id="A0A6J2TI67"/>
<keyword evidence="6 14" id="KW-0349">Heme</keyword>
<dbReference type="RefSeq" id="XP_030375130.1">
    <property type="nucleotide sequence ID" value="XM_030519270.1"/>
</dbReference>
<dbReference type="GO" id="GO:0004497">
    <property type="term" value="F:monooxygenase activity"/>
    <property type="evidence" value="ECO:0007669"/>
    <property type="project" value="UniProtKB-KW"/>
</dbReference>
<evidence type="ECO:0000256" key="9">
    <source>
        <dbReference type="ARBA" id="ARBA00022848"/>
    </source>
</evidence>
<evidence type="ECO:0000256" key="7">
    <source>
        <dbReference type="ARBA" id="ARBA00022723"/>
    </source>
</evidence>
<evidence type="ECO:0000256" key="11">
    <source>
        <dbReference type="ARBA" id="ARBA00023004"/>
    </source>
</evidence>
<dbReference type="PRINTS" id="PR00465">
    <property type="entry name" value="EP450IV"/>
</dbReference>
<keyword evidence="9" id="KW-0492">Microsome</keyword>
<evidence type="ECO:0000256" key="5">
    <source>
        <dbReference type="ARBA" id="ARBA00010617"/>
    </source>
</evidence>
<reference evidence="17" key="1">
    <citation type="submission" date="2025-08" db="UniProtKB">
        <authorList>
            <consortium name="RefSeq"/>
        </authorList>
    </citation>
    <scope>IDENTIFICATION</scope>
    <source>
        <strain evidence="17">11010-0011.00</strain>
        <tissue evidence="17">Whole body</tissue>
    </source>
</reference>
<dbReference type="Proteomes" id="UP000504634">
    <property type="component" value="Unplaced"/>
</dbReference>
<dbReference type="GO" id="GO:0046701">
    <property type="term" value="P:insecticide catabolic process"/>
    <property type="evidence" value="ECO:0007669"/>
    <property type="project" value="TreeGrafter"/>
</dbReference>
<name>A0A6J2TI67_DROLE</name>
<dbReference type="GeneID" id="115624544"/>
<evidence type="ECO:0000256" key="4">
    <source>
        <dbReference type="ARBA" id="ARBA00004406"/>
    </source>
</evidence>
<keyword evidence="11 14" id="KW-0408">Iron</keyword>
<keyword evidence="16" id="KW-1185">Reference proteome</keyword>
<comment type="similarity">
    <text evidence="5 15">Belongs to the cytochrome P450 family.</text>
</comment>
<evidence type="ECO:0000256" key="2">
    <source>
        <dbReference type="ARBA" id="ARBA00003690"/>
    </source>
</evidence>
<dbReference type="GO" id="GO:0005506">
    <property type="term" value="F:iron ion binding"/>
    <property type="evidence" value="ECO:0007669"/>
    <property type="project" value="InterPro"/>
</dbReference>
<dbReference type="PRINTS" id="PR00385">
    <property type="entry name" value="P450"/>
</dbReference>
<keyword evidence="7 14" id="KW-0479">Metal-binding</keyword>
<dbReference type="PANTHER" id="PTHR24292:SF45">
    <property type="entry name" value="CYTOCHROME P450 6G1-RELATED"/>
    <property type="match status" value="1"/>
</dbReference>
<evidence type="ECO:0000313" key="16">
    <source>
        <dbReference type="Proteomes" id="UP000504634"/>
    </source>
</evidence>
<evidence type="ECO:0000256" key="3">
    <source>
        <dbReference type="ARBA" id="ARBA00004174"/>
    </source>
</evidence>
<evidence type="ECO:0000313" key="17">
    <source>
        <dbReference type="RefSeq" id="XP_030375130.1"/>
    </source>
</evidence>
<keyword evidence="12 15" id="KW-0503">Monooxygenase</keyword>